<evidence type="ECO:0000256" key="1">
    <source>
        <dbReference type="ARBA" id="ARBA00004123"/>
    </source>
</evidence>
<keyword evidence="10" id="KW-1185">Reference proteome</keyword>
<feature type="compositionally biased region" description="Pro residues" evidence="7">
    <location>
        <begin position="16"/>
        <end position="26"/>
    </location>
</feature>
<organism evidence="9 10">
    <name type="scientific">Papaver atlanticum</name>
    <dbReference type="NCBI Taxonomy" id="357466"/>
    <lineage>
        <taxon>Eukaryota</taxon>
        <taxon>Viridiplantae</taxon>
        <taxon>Streptophyta</taxon>
        <taxon>Embryophyta</taxon>
        <taxon>Tracheophyta</taxon>
        <taxon>Spermatophyta</taxon>
        <taxon>Magnoliopsida</taxon>
        <taxon>Ranunculales</taxon>
        <taxon>Papaveraceae</taxon>
        <taxon>Papaveroideae</taxon>
        <taxon>Papaver</taxon>
    </lineage>
</organism>
<keyword evidence="3" id="KW-0238">DNA-binding</keyword>
<feature type="compositionally biased region" description="Polar residues" evidence="7">
    <location>
        <begin position="435"/>
        <end position="467"/>
    </location>
</feature>
<feature type="compositionally biased region" description="Polar residues" evidence="7">
    <location>
        <begin position="98"/>
        <end position="107"/>
    </location>
</feature>
<dbReference type="InterPro" id="IPR004827">
    <property type="entry name" value="bZIP"/>
</dbReference>
<dbReference type="GO" id="GO:0003700">
    <property type="term" value="F:DNA-binding transcription factor activity"/>
    <property type="evidence" value="ECO:0007669"/>
    <property type="project" value="InterPro"/>
</dbReference>
<dbReference type="AlphaFoldDB" id="A0AAD4SD18"/>
<feature type="compositionally biased region" description="Acidic residues" evidence="7">
    <location>
        <begin position="227"/>
        <end position="240"/>
    </location>
</feature>
<dbReference type="SUPFAM" id="SSF57959">
    <property type="entry name" value="Leucine zipper domain"/>
    <property type="match status" value="1"/>
</dbReference>
<dbReference type="FunFam" id="1.20.5.170:FF:000020">
    <property type="entry name" value="BZIP transcription factor"/>
    <property type="match status" value="1"/>
</dbReference>
<dbReference type="Pfam" id="PF12498">
    <property type="entry name" value="bZIP_C"/>
    <property type="match status" value="1"/>
</dbReference>
<feature type="compositionally biased region" description="Polar residues" evidence="7">
    <location>
        <begin position="403"/>
        <end position="421"/>
    </location>
</feature>
<keyword evidence="4" id="KW-0804">Transcription</keyword>
<comment type="caution">
    <text evidence="9">The sequence shown here is derived from an EMBL/GenBank/DDBJ whole genome shotgun (WGS) entry which is preliminary data.</text>
</comment>
<feature type="compositionally biased region" description="Polar residues" evidence="7">
    <location>
        <begin position="152"/>
        <end position="178"/>
    </location>
</feature>
<dbReference type="PROSITE" id="PS50217">
    <property type="entry name" value="BZIP"/>
    <property type="match status" value="1"/>
</dbReference>
<feature type="region of interest" description="Disordered" evidence="7">
    <location>
        <begin position="90"/>
        <end position="109"/>
    </location>
</feature>
<feature type="region of interest" description="Disordered" evidence="7">
    <location>
        <begin position="211"/>
        <end position="240"/>
    </location>
</feature>
<dbReference type="CDD" id="cd14702">
    <property type="entry name" value="bZIP_plant_GBF1"/>
    <property type="match status" value="1"/>
</dbReference>
<feature type="region of interest" description="Disordered" evidence="7">
    <location>
        <begin position="152"/>
        <end position="189"/>
    </location>
</feature>
<dbReference type="GO" id="GO:0005634">
    <property type="term" value="C:nucleus"/>
    <property type="evidence" value="ECO:0007669"/>
    <property type="project" value="UniProtKB-SubCell"/>
</dbReference>
<dbReference type="InterPro" id="IPR046347">
    <property type="entry name" value="bZIP_sf"/>
</dbReference>
<feature type="compositionally biased region" description="Polar residues" evidence="7">
    <location>
        <begin position="385"/>
        <end position="395"/>
    </location>
</feature>
<dbReference type="InterPro" id="IPR020983">
    <property type="entry name" value="Basic_leucine-zipper_C"/>
</dbReference>
<dbReference type="InterPro" id="IPR045314">
    <property type="entry name" value="bZIP_plant_GBF1"/>
</dbReference>
<reference evidence="9" key="1">
    <citation type="submission" date="2022-04" db="EMBL/GenBank/DDBJ databases">
        <title>A functionally conserved STORR gene fusion in Papaver species that diverged 16.8 million years ago.</title>
        <authorList>
            <person name="Catania T."/>
        </authorList>
    </citation>
    <scope>NUCLEOTIDE SEQUENCE</scope>
    <source>
        <strain evidence="9">S-188037</strain>
    </source>
</reference>
<dbReference type="PANTHER" id="PTHR46408:SF10">
    <property type="entry name" value="BASIC LEUCINE ZIPPER 63"/>
    <property type="match status" value="1"/>
</dbReference>
<evidence type="ECO:0000256" key="5">
    <source>
        <dbReference type="ARBA" id="ARBA00023242"/>
    </source>
</evidence>
<evidence type="ECO:0000256" key="2">
    <source>
        <dbReference type="ARBA" id="ARBA00023015"/>
    </source>
</evidence>
<dbReference type="PROSITE" id="PS00036">
    <property type="entry name" value="BZIP_BASIC"/>
    <property type="match status" value="1"/>
</dbReference>
<accession>A0AAD4SD18</accession>
<evidence type="ECO:0000313" key="10">
    <source>
        <dbReference type="Proteomes" id="UP001202328"/>
    </source>
</evidence>
<dbReference type="SMART" id="SM00338">
    <property type="entry name" value="BRLZ"/>
    <property type="match status" value="1"/>
</dbReference>
<gene>
    <name evidence="9" type="ORF">MKW98_000757</name>
</gene>
<feature type="region of interest" description="Disordered" evidence="7">
    <location>
        <begin position="374"/>
        <end position="467"/>
    </location>
</feature>
<protein>
    <recommendedName>
        <fullName evidence="8">BZIP domain-containing protein</fullName>
    </recommendedName>
</protein>
<dbReference type="EMBL" id="JAJJMB010011819">
    <property type="protein sequence ID" value="KAI3898644.1"/>
    <property type="molecule type" value="Genomic_DNA"/>
</dbReference>
<keyword evidence="5" id="KW-0539">Nucleus</keyword>
<dbReference type="GO" id="GO:0003677">
    <property type="term" value="F:DNA binding"/>
    <property type="evidence" value="ECO:0007669"/>
    <property type="project" value="UniProtKB-KW"/>
</dbReference>
<sequence>MDRVFSVEENSDPYWAAPPPAPPLQPPQSSSTTTMDDDDLSMKNRMMNRSSSEWTFQKFLQEAETHTLPSSSSSVTNNNEEVVEIKEPVILHPPPNHSQPSDLSANGSVPIDSEEYQTILKRRLEMACAAVALSRASSAKSQDFAPVAYNGSPTQASGTTQLASSQASGTTQMGSQASGKGPGHGISMEQDKAVKGPLGIPALPAVLQKKSGVQIGRTTSISSREQSEDDDLDGETEITDNMDPADVKRVRRMLSNRESARRSRRRKQAHLSELETQVAQLRVENSSLLKRLTDISQKYNEAAVDNRILKADVETLRAKVKMAEETVKQVTGYNNPIFQAVSEISTMGIQFDSSPSDTSADAAVPTQDAISQQFYQPVPDPPSDQGVSNTSSDTPSVLPVEDIQNSPGTSNKMGRTSSMQRVASLEHLQKRIRGGTTTSDPHTVQWDPSWNPETPQTANSNPKQSPV</sequence>
<keyword evidence="6" id="KW-0175">Coiled coil</keyword>
<dbReference type="Gene3D" id="1.20.5.170">
    <property type="match status" value="1"/>
</dbReference>
<evidence type="ECO:0000256" key="4">
    <source>
        <dbReference type="ARBA" id="ARBA00023163"/>
    </source>
</evidence>
<comment type="subcellular location">
    <subcellularLocation>
        <location evidence="1">Nucleus</location>
    </subcellularLocation>
</comment>
<evidence type="ECO:0000256" key="7">
    <source>
        <dbReference type="SAM" id="MobiDB-lite"/>
    </source>
</evidence>
<dbReference type="PANTHER" id="PTHR46408">
    <property type="entry name" value="BASIC LEUCINE ZIPPER 63"/>
    <property type="match status" value="1"/>
</dbReference>
<evidence type="ECO:0000256" key="3">
    <source>
        <dbReference type="ARBA" id="ARBA00023125"/>
    </source>
</evidence>
<keyword evidence="2" id="KW-0805">Transcription regulation</keyword>
<dbReference type="Proteomes" id="UP001202328">
    <property type="component" value="Unassembled WGS sequence"/>
</dbReference>
<proteinExistence type="predicted"/>
<feature type="coiled-coil region" evidence="6">
    <location>
        <begin position="257"/>
        <end position="326"/>
    </location>
</feature>
<name>A0AAD4SD18_9MAGN</name>
<evidence type="ECO:0000313" key="9">
    <source>
        <dbReference type="EMBL" id="KAI3898644.1"/>
    </source>
</evidence>
<evidence type="ECO:0000259" key="8">
    <source>
        <dbReference type="PROSITE" id="PS50217"/>
    </source>
</evidence>
<feature type="domain" description="BZIP" evidence="8">
    <location>
        <begin position="246"/>
        <end position="301"/>
    </location>
</feature>
<evidence type="ECO:0000256" key="6">
    <source>
        <dbReference type="SAM" id="Coils"/>
    </source>
</evidence>
<feature type="region of interest" description="Disordered" evidence="7">
    <location>
        <begin position="1"/>
        <end position="44"/>
    </location>
</feature>
<dbReference type="Pfam" id="PF00170">
    <property type="entry name" value="bZIP_1"/>
    <property type="match status" value="1"/>
</dbReference>